<evidence type="ECO:0000313" key="2">
    <source>
        <dbReference type="EMBL" id="QKW52332.1"/>
    </source>
</evidence>
<dbReference type="Proteomes" id="UP000509303">
    <property type="component" value="Chromosome"/>
</dbReference>
<dbReference type="Pfam" id="PF20028">
    <property type="entry name" value="VMAP-C"/>
    <property type="match status" value="1"/>
</dbReference>
<evidence type="ECO:0000259" key="1">
    <source>
        <dbReference type="Pfam" id="PF20028"/>
    </source>
</evidence>
<dbReference type="EMBL" id="CP054929">
    <property type="protein sequence ID" value="QKW52332.1"/>
    <property type="molecule type" value="Genomic_DNA"/>
</dbReference>
<feature type="domain" description="vWA-MoxR associated protein C-terminal" evidence="1">
    <location>
        <begin position="452"/>
        <end position="706"/>
    </location>
</feature>
<organism evidence="2 3">
    <name type="scientific">Streptomyces buecherae</name>
    <dbReference type="NCBI Taxonomy" id="2763006"/>
    <lineage>
        <taxon>Bacteria</taxon>
        <taxon>Bacillati</taxon>
        <taxon>Actinomycetota</taxon>
        <taxon>Actinomycetes</taxon>
        <taxon>Kitasatosporales</taxon>
        <taxon>Streptomycetaceae</taxon>
        <taxon>Streptomyces</taxon>
    </lineage>
</organism>
<accession>A0A7H8ND35</accession>
<dbReference type="RefSeq" id="WP_176164036.1">
    <property type="nucleotide sequence ID" value="NZ_CP054929.1"/>
</dbReference>
<sequence length="720" mass="77691">MSTGGAHGADVDPFETLAPLIAAATVRIHAPGPGYAPDGPAPRPWGSGFFIAPNWVLTCAHVAMRGRGGGREVGLSFGGRTVPGVVEWAQPETNPAGGLWPAPDLALIRMLEPAPHGCVWLSERTAKVFTRKEVAFFGCTEEDGEIEDISGRCTIRGELGTDGRLKLGNEDEIPEGCSGGPLVDLDRGEVIGVLKARRGNGRDGGLAISVVQLRRLPSPAGPVLDERHDLYQRVMHAHDRYHADQHRNDHVGRATWTDGLSELRATASRALTPGQRVELLGLIAELPPPVSARSLDELVTGLRGQSYEGRLPAPRGWRDGLGLLYDLRQGRNELEALLRYAVHVATADRPYPATPGTERALGDWAARAAADAELPRAFRNALSGERAARLRLRRDAASAEVTHSRPSPHAFDTPGARPREVAAVGRAPVTSETVARSHTLLEIIPRGWERGSYDWRVCVARPSGELVSVDEDFGIRGLDAPPERLRAALAESFRRGDEPSRPVTLQVALPYALLGFPVDQWRVPPLEDRPLGSVRPVVVRCADRESADPVGMDRGVGPYEAEVGGEAGEASTPRQSRWKRAHVGPMRPFVLDCDGGRPEPVPTVTELLAWDSFLLPVLCRSADPGADPGALRQVMDGGHDVVLWRREPVGRDGVCADFHRGATGTVAHAGQADRLPSTVWHLRADLEDGVPEAYWAEGVALLYDDPTRPLPGTDQPLEAP</sequence>
<dbReference type="Pfam" id="PF13365">
    <property type="entry name" value="Trypsin_2"/>
    <property type="match status" value="1"/>
</dbReference>
<dbReference type="InterPro" id="IPR009003">
    <property type="entry name" value="Peptidase_S1_PA"/>
</dbReference>
<gene>
    <name evidence="2" type="ORF">HUT08_25485</name>
</gene>
<dbReference type="Gene3D" id="2.40.10.120">
    <property type="match status" value="1"/>
</dbReference>
<name>A0A7H8ND35_9ACTN</name>
<protein>
    <submittedName>
        <fullName evidence="2">Trypsin-like peptidase domain-containing protein</fullName>
    </submittedName>
</protein>
<keyword evidence="3" id="KW-1185">Reference proteome</keyword>
<evidence type="ECO:0000313" key="3">
    <source>
        <dbReference type="Proteomes" id="UP000509303"/>
    </source>
</evidence>
<proteinExistence type="predicted"/>
<dbReference type="InterPro" id="IPR045450">
    <property type="entry name" value="VMAP_C"/>
</dbReference>
<dbReference type="AlphaFoldDB" id="A0A7H8ND35"/>
<reference evidence="2 3" key="1">
    <citation type="submission" date="2020-06" db="EMBL/GenBank/DDBJ databases">
        <title>Genome mining for natural products.</title>
        <authorList>
            <person name="Zhang B."/>
            <person name="Shi J."/>
            <person name="Ge H."/>
        </authorList>
    </citation>
    <scope>NUCLEOTIDE SEQUENCE [LARGE SCALE GENOMIC DNA]</scope>
    <source>
        <strain evidence="2 3">NA00687</strain>
    </source>
</reference>
<dbReference type="SUPFAM" id="SSF50494">
    <property type="entry name" value="Trypsin-like serine proteases"/>
    <property type="match status" value="1"/>
</dbReference>